<evidence type="ECO:0000313" key="2">
    <source>
        <dbReference type="EMBL" id="ROR37402.1"/>
    </source>
</evidence>
<protein>
    <submittedName>
        <fullName evidence="2">Uncharacterized protein</fullName>
    </submittedName>
</protein>
<proteinExistence type="predicted"/>
<evidence type="ECO:0000313" key="3">
    <source>
        <dbReference type="Proteomes" id="UP000267408"/>
    </source>
</evidence>
<dbReference type="EMBL" id="RJVJ01000002">
    <property type="protein sequence ID" value="ROR37402.1"/>
    <property type="molecule type" value="Genomic_DNA"/>
</dbReference>
<evidence type="ECO:0000256" key="1">
    <source>
        <dbReference type="SAM" id="MobiDB-lite"/>
    </source>
</evidence>
<feature type="region of interest" description="Disordered" evidence="1">
    <location>
        <begin position="210"/>
        <end position="237"/>
    </location>
</feature>
<sequence>MGEGVVVTLRSVVLSGAASRVTSKIVIGSPRRGWNRSEEVGVGWWHRGPGEREHWVLDPLAGVGPLRFGMDPAQVREALEGAGVRPEMTWQTGDSREYYDEPGLTAFYAPGPRLVAVLIDATGGPLVRLGDVELVARVPSEARADIHRLALLDGAEVRVNHHGEPEVLAWGLSLCAAQEWGRSSAGHRERRDRMITGLLVTGSELAEDPWNTEPVTGLTRNSYARRTPPGPPPVMADQDRLRWECAPLRGVGPLRFGMKPRQVAAALGGREPVDREGHHPFRPGGGRDLDRWELDREHYDHAGVSAHYWEGADGPELSAVSVHGRTGPQVSLHGVELVGRRPSVVEAELFRHAEDHPLKLYYSPYGNVGSVELNVWVRAERVGDGTITGALFCVEQWEYSDD</sequence>
<dbReference type="Proteomes" id="UP000267408">
    <property type="component" value="Unassembled WGS sequence"/>
</dbReference>
<gene>
    <name evidence="2" type="ORF">EDD39_5542</name>
</gene>
<name>A0A8G1UAW8_9ACTN</name>
<accession>A0A8G1UAW8</accession>
<reference evidence="2 3" key="1">
    <citation type="submission" date="2018-11" db="EMBL/GenBank/DDBJ databases">
        <title>Sequencing the genomes of 1000 actinobacteria strains.</title>
        <authorList>
            <person name="Klenk H.-P."/>
        </authorList>
    </citation>
    <scope>NUCLEOTIDE SEQUENCE [LARGE SCALE GENOMIC DNA]</scope>
    <source>
        <strain evidence="2 3">DSM 44780</strain>
    </source>
</reference>
<organism evidence="2 3">
    <name type="scientific">Kitasatospora cineracea</name>
    <dbReference type="NCBI Taxonomy" id="88074"/>
    <lineage>
        <taxon>Bacteria</taxon>
        <taxon>Bacillati</taxon>
        <taxon>Actinomycetota</taxon>
        <taxon>Actinomycetes</taxon>
        <taxon>Kitasatosporales</taxon>
        <taxon>Streptomycetaceae</taxon>
        <taxon>Kitasatospora</taxon>
    </lineage>
</organism>
<dbReference type="AlphaFoldDB" id="A0A8G1UAW8"/>
<comment type="caution">
    <text evidence="2">The sequence shown here is derived from an EMBL/GenBank/DDBJ whole genome shotgun (WGS) entry which is preliminary data.</text>
</comment>